<evidence type="ECO:0000313" key="2">
    <source>
        <dbReference type="Proteomes" id="UP000814128"/>
    </source>
</evidence>
<organism evidence="1 2">
    <name type="scientific">Vararia minispora EC-137</name>
    <dbReference type="NCBI Taxonomy" id="1314806"/>
    <lineage>
        <taxon>Eukaryota</taxon>
        <taxon>Fungi</taxon>
        <taxon>Dikarya</taxon>
        <taxon>Basidiomycota</taxon>
        <taxon>Agaricomycotina</taxon>
        <taxon>Agaricomycetes</taxon>
        <taxon>Russulales</taxon>
        <taxon>Lachnocladiaceae</taxon>
        <taxon>Vararia</taxon>
    </lineage>
</organism>
<gene>
    <name evidence="1" type="ORF">K488DRAFT_84026</name>
</gene>
<dbReference type="EMBL" id="MU273501">
    <property type="protein sequence ID" value="KAI0034408.1"/>
    <property type="molecule type" value="Genomic_DNA"/>
</dbReference>
<dbReference type="Proteomes" id="UP000814128">
    <property type="component" value="Unassembled WGS sequence"/>
</dbReference>
<evidence type="ECO:0000313" key="1">
    <source>
        <dbReference type="EMBL" id="KAI0034408.1"/>
    </source>
</evidence>
<accession>A0ACB8QRD8</accession>
<reference evidence="1" key="1">
    <citation type="submission" date="2021-02" db="EMBL/GenBank/DDBJ databases">
        <authorList>
            <consortium name="DOE Joint Genome Institute"/>
            <person name="Ahrendt S."/>
            <person name="Looney B.P."/>
            <person name="Miyauchi S."/>
            <person name="Morin E."/>
            <person name="Drula E."/>
            <person name="Courty P.E."/>
            <person name="Chicoki N."/>
            <person name="Fauchery L."/>
            <person name="Kohler A."/>
            <person name="Kuo A."/>
            <person name="Labutti K."/>
            <person name="Pangilinan J."/>
            <person name="Lipzen A."/>
            <person name="Riley R."/>
            <person name="Andreopoulos W."/>
            <person name="He G."/>
            <person name="Johnson J."/>
            <person name="Barry K.W."/>
            <person name="Grigoriev I.V."/>
            <person name="Nagy L."/>
            <person name="Hibbett D."/>
            <person name="Henrissat B."/>
            <person name="Matheny P.B."/>
            <person name="Labbe J."/>
            <person name="Martin F."/>
        </authorList>
    </citation>
    <scope>NUCLEOTIDE SEQUENCE</scope>
    <source>
        <strain evidence="1">EC-137</strain>
    </source>
</reference>
<reference evidence="1" key="2">
    <citation type="journal article" date="2022" name="New Phytol.">
        <title>Evolutionary transition to the ectomycorrhizal habit in the genomes of a hyperdiverse lineage of mushroom-forming fungi.</title>
        <authorList>
            <person name="Looney B."/>
            <person name="Miyauchi S."/>
            <person name="Morin E."/>
            <person name="Drula E."/>
            <person name="Courty P.E."/>
            <person name="Kohler A."/>
            <person name="Kuo A."/>
            <person name="LaButti K."/>
            <person name="Pangilinan J."/>
            <person name="Lipzen A."/>
            <person name="Riley R."/>
            <person name="Andreopoulos W."/>
            <person name="He G."/>
            <person name="Johnson J."/>
            <person name="Nolan M."/>
            <person name="Tritt A."/>
            <person name="Barry K.W."/>
            <person name="Grigoriev I.V."/>
            <person name="Nagy L.G."/>
            <person name="Hibbett D."/>
            <person name="Henrissat B."/>
            <person name="Matheny P.B."/>
            <person name="Labbe J."/>
            <person name="Martin F.M."/>
        </authorList>
    </citation>
    <scope>NUCLEOTIDE SEQUENCE</scope>
    <source>
        <strain evidence="1">EC-137</strain>
    </source>
</reference>
<sequence length="450" mass="50374">MAVLVEDVAEDSIDLGRREPSFESLLESIRIPPEYARYQEIGDPLILDSLMTWKAQTLDRLHSLREALHNEKLTDTKLAQAIFLVTPFLSENKWSSDAASTIVREILEYFDVRISLLEVILTSKIKPAFQATNHPMLNSQTGRALNRPVGGSMAAHDMYEGQVWKSYLGIEEVLIWCLERIPTDAYDRLWYLVVPPTMTLLDDYEMRYKVAGTRAVDAVLRTAPPDLLLRTGVADLFFTSLKRALTLLHSPDTPALLRAAALVAVELVSRTSPVGSEERFNRLCELLGDGIIGSVWVYAYRDPNTIEASVDVLPPLFEALGIGVSRYLKAIIPQLTHPLRPSFDRPPHTSLQLASLSALQIVVRVCAPRMYRWKGAVLESIATRWVMLADSGCDDRQANQLRGAMRSVCIELLRAVPGDYDRLLDLNETMFITLFDISSTSYVPTEAKGG</sequence>
<name>A0ACB8QRD8_9AGAM</name>
<protein>
    <submittedName>
        <fullName evidence="1">Uncharacterized protein</fullName>
    </submittedName>
</protein>
<proteinExistence type="predicted"/>
<comment type="caution">
    <text evidence="1">The sequence shown here is derived from an EMBL/GenBank/DDBJ whole genome shotgun (WGS) entry which is preliminary data.</text>
</comment>
<keyword evidence="2" id="KW-1185">Reference proteome</keyword>